<dbReference type="PRINTS" id="PR00081">
    <property type="entry name" value="GDHRDH"/>
</dbReference>
<name>A0AA39QTN7_9LECA</name>
<dbReference type="Pfam" id="PF00106">
    <property type="entry name" value="adh_short"/>
    <property type="match status" value="1"/>
</dbReference>
<dbReference type="PANTHER" id="PTHR24320">
    <property type="entry name" value="RETINOL DEHYDROGENASE"/>
    <property type="match status" value="1"/>
</dbReference>
<dbReference type="GO" id="GO:0016491">
    <property type="term" value="F:oxidoreductase activity"/>
    <property type="evidence" value="ECO:0007669"/>
    <property type="project" value="UniProtKB-KW"/>
</dbReference>
<keyword evidence="2" id="KW-0521">NADP</keyword>
<keyword evidence="6" id="KW-1185">Reference proteome</keyword>
<accession>A0AA39QTN7</accession>
<gene>
    <name evidence="5" type="ORF">JMJ35_010056</name>
</gene>
<dbReference type="AlphaFoldDB" id="A0AA39QTN7"/>
<evidence type="ECO:0000256" key="1">
    <source>
        <dbReference type="ARBA" id="ARBA00006484"/>
    </source>
</evidence>
<dbReference type="Gene3D" id="3.40.50.720">
    <property type="entry name" value="NAD(P)-binding Rossmann-like Domain"/>
    <property type="match status" value="1"/>
</dbReference>
<organism evidence="5 6">
    <name type="scientific">Cladonia borealis</name>
    <dbReference type="NCBI Taxonomy" id="184061"/>
    <lineage>
        <taxon>Eukaryota</taxon>
        <taxon>Fungi</taxon>
        <taxon>Dikarya</taxon>
        <taxon>Ascomycota</taxon>
        <taxon>Pezizomycotina</taxon>
        <taxon>Lecanoromycetes</taxon>
        <taxon>OSLEUM clade</taxon>
        <taxon>Lecanoromycetidae</taxon>
        <taxon>Lecanorales</taxon>
        <taxon>Lecanorineae</taxon>
        <taxon>Cladoniaceae</taxon>
        <taxon>Cladonia</taxon>
    </lineage>
</organism>
<evidence type="ECO:0000256" key="2">
    <source>
        <dbReference type="ARBA" id="ARBA00022857"/>
    </source>
</evidence>
<proteinExistence type="inferred from homology"/>
<evidence type="ECO:0000313" key="6">
    <source>
        <dbReference type="Proteomes" id="UP001166286"/>
    </source>
</evidence>
<evidence type="ECO:0000256" key="4">
    <source>
        <dbReference type="RuleBase" id="RU000363"/>
    </source>
</evidence>
<dbReference type="Proteomes" id="UP001166286">
    <property type="component" value="Unassembled WGS sequence"/>
</dbReference>
<comment type="similarity">
    <text evidence="1 4">Belongs to the short-chain dehydrogenases/reductases (SDR) family.</text>
</comment>
<keyword evidence="3" id="KW-0560">Oxidoreductase</keyword>
<comment type="caution">
    <text evidence="5">The sequence shown here is derived from an EMBL/GenBank/DDBJ whole genome shotgun (WGS) entry which is preliminary data.</text>
</comment>
<dbReference type="InterPro" id="IPR002347">
    <property type="entry name" value="SDR_fam"/>
</dbReference>
<dbReference type="PANTHER" id="PTHR24320:SF282">
    <property type="entry name" value="WW DOMAIN-CONTAINING OXIDOREDUCTASE"/>
    <property type="match status" value="1"/>
</dbReference>
<dbReference type="EMBL" id="JAFEKC020000023">
    <property type="protein sequence ID" value="KAK0507533.1"/>
    <property type="molecule type" value="Genomic_DNA"/>
</dbReference>
<evidence type="ECO:0008006" key="7">
    <source>
        <dbReference type="Google" id="ProtNLM"/>
    </source>
</evidence>
<evidence type="ECO:0000256" key="3">
    <source>
        <dbReference type="ARBA" id="ARBA00023002"/>
    </source>
</evidence>
<sequence length="308" mass="33449">MFGFGEKSFNADTDIPDLSGKVILVTGGNNGLGLESCRQLCKHNAHVYLAARNPSKAESAIAEIKKGNPTASVTFLQLDLSSLESVKKAADEFNAQSDRLDVLMNNAGVMAMPPGTTKEGYEIQFGTNHVGHALLTKLLLPKLLKTAEEPSSDVRIVNLSSAGHGLPPKGGLVLANAKSDMATYSTWVRYGQSKLANILFTRELTRRYPSIKSMVCHPGGIDTGLSQPFQDQHPWLATLIGPVRLFLTNVQDGALTQLFLATSPKVRSGHYYVPTAKENAGSKYSQDPKLAGELWDWTEKELAEHGYH</sequence>
<protein>
    <recommendedName>
        <fullName evidence="7">Oxidoreductase</fullName>
    </recommendedName>
</protein>
<dbReference type="PRINTS" id="PR00080">
    <property type="entry name" value="SDRFAMILY"/>
</dbReference>
<dbReference type="InterPro" id="IPR036291">
    <property type="entry name" value="NAD(P)-bd_dom_sf"/>
</dbReference>
<dbReference type="SUPFAM" id="SSF51735">
    <property type="entry name" value="NAD(P)-binding Rossmann-fold domains"/>
    <property type="match status" value="1"/>
</dbReference>
<evidence type="ECO:0000313" key="5">
    <source>
        <dbReference type="EMBL" id="KAK0507533.1"/>
    </source>
</evidence>
<reference evidence="5" key="1">
    <citation type="submission" date="2023-03" db="EMBL/GenBank/DDBJ databases">
        <title>Complete genome of Cladonia borealis.</title>
        <authorList>
            <person name="Park H."/>
        </authorList>
    </citation>
    <scope>NUCLEOTIDE SEQUENCE</scope>
    <source>
        <strain evidence="5">ANT050790</strain>
    </source>
</reference>